<keyword evidence="2" id="KW-1185">Reference proteome</keyword>
<proteinExistence type="predicted"/>
<reference evidence="1 2" key="1">
    <citation type="journal article" date="2024" name="Nat. Commun.">
        <title>Phylogenomics reveals the evolutionary origins of lichenization in chlorophyte algae.</title>
        <authorList>
            <person name="Puginier C."/>
            <person name="Libourel C."/>
            <person name="Otte J."/>
            <person name="Skaloud P."/>
            <person name="Haon M."/>
            <person name="Grisel S."/>
            <person name="Petersen M."/>
            <person name="Berrin J.G."/>
            <person name="Delaux P.M."/>
            <person name="Dal Grande F."/>
            <person name="Keller J."/>
        </authorList>
    </citation>
    <scope>NUCLEOTIDE SEQUENCE [LARGE SCALE GENOMIC DNA]</scope>
    <source>
        <strain evidence="1 2">SAG 216-7</strain>
    </source>
</reference>
<name>A0ABR2YU38_9CHLO</name>
<dbReference type="EMBL" id="JALJOT010000005">
    <property type="protein sequence ID" value="KAK9915044.1"/>
    <property type="molecule type" value="Genomic_DNA"/>
</dbReference>
<sequence length="128" mass="14899">MQSLFEKLKYVEKRQTSLKEAVDADLKRKNNFKHKLDAEAEARRLEAMKITREKQPAKLRMQELRDMNQVELTQDDRDKRMKDANTATKIVPSGGLVGFQVAEDLLTKDYDYQNEGAPNPWDGKNRDD</sequence>
<dbReference type="Proteomes" id="UP001491310">
    <property type="component" value="Unassembled WGS sequence"/>
</dbReference>
<evidence type="ECO:0000313" key="1">
    <source>
        <dbReference type="EMBL" id="KAK9915044.1"/>
    </source>
</evidence>
<protein>
    <submittedName>
        <fullName evidence="1">Uncharacterized protein</fullName>
    </submittedName>
</protein>
<accession>A0ABR2YU38</accession>
<comment type="caution">
    <text evidence="1">The sequence shown here is derived from an EMBL/GenBank/DDBJ whole genome shotgun (WGS) entry which is preliminary data.</text>
</comment>
<gene>
    <name evidence="1" type="ORF">WJX75_004069</name>
</gene>
<evidence type="ECO:0000313" key="2">
    <source>
        <dbReference type="Proteomes" id="UP001491310"/>
    </source>
</evidence>
<organism evidence="1 2">
    <name type="scientific">Coccomyxa subellipsoidea</name>
    <dbReference type="NCBI Taxonomy" id="248742"/>
    <lineage>
        <taxon>Eukaryota</taxon>
        <taxon>Viridiplantae</taxon>
        <taxon>Chlorophyta</taxon>
        <taxon>core chlorophytes</taxon>
        <taxon>Trebouxiophyceae</taxon>
        <taxon>Trebouxiophyceae incertae sedis</taxon>
        <taxon>Coccomyxaceae</taxon>
        <taxon>Coccomyxa</taxon>
    </lineage>
</organism>